<name>A0A8J5BAA6_ZINOF</name>
<geneLocation type="mitochondrion" evidence="1"/>
<dbReference type="EMBL" id="JACMSC010000025">
    <property type="protein sequence ID" value="KAG6467694.1"/>
    <property type="molecule type" value="Genomic_DNA"/>
</dbReference>
<dbReference type="AlphaFoldDB" id="A0A8J5BAA6"/>
<protein>
    <submittedName>
        <fullName evidence="1">Uncharacterized protein</fullName>
    </submittedName>
</protein>
<dbReference type="Proteomes" id="UP000734854">
    <property type="component" value="Unassembled WGS sequence"/>
</dbReference>
<gene>
    <name evidence="1" type="ORF">ZIOFF_074431</name>
</gene>
<keyword evidence="2" id="KW-1185">Reference proteome</keyword>
<organism evidence="1 2">
    <name type="scientific">Zingiber officinale</name>
    <name type="common">Ginger</name>
    <name type="synonym">Amomum zingiber</name>
    <dbReference type="NCBI Taxonomy" id="94328"/>
    <lineage>
        <taxon>Eukaryota</taxon>
        <taxon>Viridiplantae</taxon>
        <taxon>Streptophyta</taxon>
        <taxon>Embryophyta</taxon>
        <taxon>Tracheophyta</taxon>
        <taxon>Spermatophyta</taxon>
        <taxon>Magnoliopsida</taxon>
        <taxon>Liliopsida</taxon>
        <taxon>Zingiberales</taxon>
        <taxon>Zingiberaceae</taxon>
        <taxon>Zingiber</taxon>
    </lineage>
</organism>
<keyword evidence="1" id="KW-0496">Mitochondrion</keyword>
<evidence type="ECO:0000313" key="1">
    <source>
        <dbReference type="EMBL" id="KAG6467694.1"/>
    </source>
</evidence>
<reference evidence="1 2" key="1">
    <citation type="submission" date="2020-08" db="EMBL/GenBank/DDBJ databases">
        <title>Plant Genome Project.</title>
        <authorList>
            <person name="Zhang R.-G."/>
        </authorList>
    </citation>
    <scope>NUCLEOTIDE SEQUENCE [LARGE SCALE GENOMIC DNA]</scope>
    <source>
        <tissue evidence="1">Rhizome</tissue>
    </source>
</reference>
<sequence length="235" mass="26119">MEPGKAFKIGIQYRISPESLSLGESPFLCPQPPILVLALCRRTFHGKLYCAETQSSGKRRVYELDFAKLTGEPDVNVNPLPNHGKDVNAIDGELACRRKRDLSEVKFPMKAMFKVLFEAEVIQQEFLDPDLRWGLETHFLLLPSGESELEGSPRSLLLPFLPLSSQARSAYGNSSLKEGAVLVGPNGLTYGCHDLDPNREINSCTKNRSTNPTIWLQPEDGPKRQVGEVRVVVAD</sequence>
<proteinExistence type="predicted"/>
<accession>A0A8J5BAA6</accession>
<comment type="caution">
    <text evidence="1">The sequence shown here is derived from an EMBL/GenBank/DDBJ whole genome shotgun (WGS) entry which is preliminary data.</text>
</comment>
<evidence type="ECO:0000313" key="2">
    <source>
        <dbReference type="Proteomes" id="UP000734854"/>
    </source>
</evidence>